<keyword evidence="5" id="KW-0472">Membrane</keyword>
<dbReference type="PANTHER" id="PTHR12815:SF47">
    <property type="entry name" value="TRANSLOCATION AND ASSEMBLY MODULE SUBUNIT TAMA"/>
    <property type="match status" value="1"/>
</dbReference>
<organism evidence="9 10">
    <name type="scientific">Herbaspirillum rubrisubalbicans Os34</name>
    <dbReference type="NCBI Taxonomy" id="1235827"/>
    <lineage>
        <taxon>Bacteria</taxon>
        <taxon>Pseudomonadati</taxon>
        <taxon>Pseudomonadota</taxon>
        <taxon>Betaproteobacteria</taxon>
        <taxon>Burkholderiales</taxon>
        <taxon>Oxalobacteraceae</taxon>
        <taxon>Herbaspirillum</taxon>
    </lineage>
</organism>
<proteinExistence type="predicted"/>
<protein>
    <submittedName>
        <fullName evidence="9">Outer membrane protein assembly factor</fullName>
    </submittedName>
</protein>
<dbReference type="Pfam" id="PF01103">
    <property type="entry name" value="Omp85"/>
    <property type="match status" value="1"/>
</dbReference>
<evidence type="ECO:0000256" key="7">
    <source>
        <dbReference type="SAM" id="SignalP"/>
    </source>
</evidence>
<evidence type="ECO:0000256" key="5">
    <source>
        <dbReference type="ARBA" id="ARBA00023136"/>
    </source>
</evidence>
<feature type="chain" id="PRO_5026704302" evidence="7">
    <location>
        <begin position="22"/>
        <end position="591"/>
    </location>
</feature>
<dbReference type="InterPro" id="IPR039910">
    <property type="entry name" value="D15-like"/>
</dbReference>
<evidence type="ECO:0000256" key="4">
    <source>
        <dbReference type="ARBA" id="ARBA00022729"/>
    </source>
</evidence>
<dbReference type="AlphaFoldDB" id="A0A6M3ZNH7"/>
<dbReference type="Gene3D" id="3.10.20.310">
    <property type="entry name" value="membrane protein fhac"/>
    <property type="match status" value="2"/>
</dbReference>
<dbReference type="RefSeq" id="WP_017455139.1">
    <property type="nucleotide sequence ID" value="NZ_CP008956.1"/>
</dbReference>
<evidence type="ECO:0000256" key="1">
    <source>
        <dbReference type="ARBA" id="ARBA00004370"/>
    </source>
</evidence>
<keyword evidence="6" id="KW-0998">Cell outer membrane</keyword>
<dbReference type="Pfam" id="PF07244">
    <property type="entry name" value="POTRA"/>
    <property type="match status" value="1"/>
</dbReference>
<dbReference type="InterPro" id="IPR000184">
    <property type="entry name" value="Bac_surfAg_D15"/>
</dbReference>
<sequence>MTWTRRLAIAFLWCAADTAYAAYQVQIEAPAPVQSLLKDFLDISRYQDRDDISDEQLKFMMDTVGEQVRELSSTEGYFTPTTKVSAQTEPAANGQPAVRRITLTVDPGPRTEIGATDISVTGVAARQDQATVERIRQDWSLPVGQPFRQEDWDKAKNTGLEQLQQKKYAAARIATSEARIDPQEQQAELAVRYDSGPAFTLGALQITGTRRYPETIIRNVNPLTIGEPYDVNRLLALQRQIQNTPYFSNAIVAIDDDPEHPDQTPVKVQVTEFPTHRIRAGLGYSTDTGAQVEGRYSNYNMFNRAYVFDSQVRLEQKRQYGTLSLAMPPDEKAFVNSLNTSYDRTQLEGVDLRSQQVGFKRARTGENYDTTYSLTYYRDELSQENGAALPANTVVTPGKHRALVPGFAWSRRRVDNPIFPRQGNLLTLEAGFALKGLLTDQSFSRLYGRFKQFVPVGRRDIVVLRAELGGVFTKGSAGAVPPSLLFRTGGNDSVRGYSYQSIGNEQNGTVYPTKYLAVGSTEYQRWFTQSWGAAVFYDVGAAADNWSNKTFYHGVGTGARWRSPVGTLNLDLAYGIQKHQIRPHVSLGIAF</sequence>
<dbReference type="InterPro" id="IPR034746">
    <property type="entry name" value="POTRA"/>
</dbReference>
<reference evidence="9 10" key="1">
    <citation type="journal article" date="2012" name="J. Bacteriol.">
        <title>Genome sequence of the pathogenic Herbaspirillum seropedicae strain Os34, isolated from rice roots.</title>
        <authorList>
            <person name="Ye W."/>
            <person name="Ye S."/>
            <person name="Liu J."/>
            <person name="Chang S."/>
            <person name="Chen M."/>
            <person name="Zhu B."/>
            <person name="Guo L."/>
            <person name="An Q."/>
        </authorList>
    </citation>
    <scope>NUCLEOTIDE SEQUENCE [LARGE SCALE GENOMIC DNA]</scope>
    <source>
        <strain evidence="9 10">Os34</strain>
    </source>
</reference>
<name>A0A6M3ZNH7_9BURK</name>
<dbReference type="Gene3D" id="2.40.160.50">
    <property type="entry name" value="membrane protein fhac: a member of the omp85/tpsb transporter family"/>
    <property type="match status" value="1"/>
</dbReference>
<dbReference type="PANTHER" id="PTHR12815">
    <property type="entry name" value="SORTING AND ASSEMBLY MACHINERY SAMM50 PROTEIN FAMILY MEMBER"/>
    <property type="match status" value="1"/>
</dbReference>
<keyword evidence="2" id="KW-1134">Transmembrane beta strand</keyword>
<dbReference type="Proteomes" id="UP000501648">
    <property type="component" value="Chromosome"/>
</dbReference>
<gene>
    <name evidence="9" type="ORF">C798_07895</name>
</gene>
<dbReference type="EMBL" id="CP008956">
    <property type="protein sequence ID" value="QJQ00157.1"/>
    <property type="molecule type" value="Genomic_DNA"/>
</dbReference>
<evidence type="ECO:0000313" key="10">
    <source>
        <dbReference type="Proteomes" id="UP000501648"/>
    </source>
</evidence>
<evidence type="ECO:0000259" key="8">
    <source>
        <dbReference type="PROSITE" id="PS51779"/>
    </source>
</evidence>
<evidence type="ECO:0000256" key="3">
    <source>
        <dbReference type="ARBA" id="ARBA00022692"/>
    </source>
</evidence>
<evidence type="ECO:0000256" key="6">
    <source>
        <dbReference type="ARBA" id="ARBA00023237"/>
    </source>
</evidence>
<keyword evidence="3" id="KW-0812">Transmembrane</keyword>
<evidence type="ECO:0000313" key="9">
    <source>
        <dbReference type="EMBL" id="QJQ00157.1"/>
    </source>
</evidence>
<keyword evidence="4 7" id="KW-0732">Signal</keyword>
<dbReference type="InterPro" id="IPR010827">
    <property type="entry name" value="BamA/TamA_POTRA"/>
</dbReference>
<feature type="domain" description="POTRA" evidence="8">
    <location>
        <begin position="199"/>
        <end position="273"/>
    </location>
</feature>
<accession>A0A6M3ZNH7</accession>
<evidence type="ECO:0000256" key="2">
    <source>
        <dbReference type="ARBA" id="ARBA00022452"/>
    </source>
</evidence>
<dbReference type="PROSITE" id="PS51779">
    <property type="entry name" value="POTRA"/>
    <property type="match status" value="1"/>
</dbReference>
<dbReference type="GO" id="GO:0019867">
    <property type="term" value="C:outer membrane"/>
    <property type="evidence" value="ECO:0007669"/>
    <property type="project" value="InterPro"/>
</dbReference>
<comment type="subcellular location">
    <subcellularLocation>
        <location evidence="1">Membrane</location>
    </subcellularLocation>
</comment>
<feature type="signal peptide" evidence="7">
    <location>
        <begin position="1"/>
        <end position="21"/>
    </location>
</feature>